<evidence type="ECO:0000256" key="3">
    <source>
        <dbReference type="ARBA" id="ARBA00022448"/>
    </source>
</evidence>
<keyword evidence="6 8" id="KW-0472">Membrane</keyword>
<organism evidence="10">
    <name type="scientific">Pyricularia oryzae (strain Y34)</name>
    <name type="common">Rice blast fungus</name>
    <name type="synonym">Magnaporthe oryzae</name>
    <dbReference type="NCBI Taxonomy" id="1143189"/>
    <lineage>
        <taxon>Eukaryota</taxon>
        <taxon>Fungi</taxon>
        <taxon>Dikarya</taxon>
        <taxon>Ascomycota</taxon>
        <taxon>Pezizomycotina</taxon>
        <taxon>Sordariomycetes</taxon>
        <taxon>Sordariomycetidae</taxon>
        <taxon>Magnaporthales</taxon>
        <taxon>Pyriculariaceae</taxon>
        <taxon>Pyricularia</taxon>
    </lineage>
</organism>
<gene>
    <name evidence="10" type="ORF">OOU_Y34scaffold00139g3</name>
</gene>
<keyword evidence="10" id="KW-0762">Sugar transport</keyword>
<dbReference type="InterPro" id="IPR036259">
    <property type="entry name" value="MFS_trans_sf"/>
</dbReference>
<dbReference type="PANTHER" id="PTHR48022:SF29">
    <property type="entry name" value="SUGAR TRANSPORTER, PUTATIVE (AFU_ORTHOLOGUE AFUA_6G14500)-RELATED"/>
    <property type="match status" value="1"/>
</dbReference>
<evidence type="ECO:0000313" key="10">
    <source>
        <dbReference type="EMBL" id="ELQ43715.1"/>
    </source>
</evidence>
<dbReference type="SUPFAM" id="SSF103473">
    <property type="entry name" value="MFS general substrate transporter"/>
    <property type="match status" value="1"/>
</dbReference>
<feature type="transmembrane region" description="Helical" evidence="8">
    <location>
        <begin position="364"/>
        <end position="386"/>
    </location>
</feature>
<proteinExistence type="inferred from homology"/>
<dbReference type="PROSITE" id="PS50850">
    <property type="entry name" value="MFS"/>
    <property type="match status" value="1"/>
</dbReference>
<comment type="similarity">
    <text evidence="2 7">Belongs to the major facilitator superfamily. Sugar transporter (TC 2.A.1.1) family.</text>
</comment>
<reference evidence="10" key="1">
    <citation type="journal article" date="2012" name="PLoS Genet.">
        <title>Comparative analysis of the genomes of two field isolates of the rice blast fungus Magnaporthe oryzae.</title>
        <authorList>
            <person name="Xue M."/>
            <person name="Yang J."/>
            <person name="Li Z."/>
            <person name="Hu S."/>
            <person name="Yao N."/>
            <person name="Dean R.A."/>
            <person name="Zhao W."/>
            <person name="Shen M."/>
            <person name="Zhang H."/>
            <person name="Li C."/>
            <person name="Liu L."/>
            <person name="Cao L."/>
            <person name="Xu X."/>
            <person name="Xing Y."/>
            <person name="Hsiang T."/>
            <person name="Zhang Z."/>
            <person name="Xu J.R."/>
            <person name="Peng Y.L."/>
        </authorList>
    </citation>
    <scope>NUCLEOTIDE SEQUENCE</scope>
    <source>
        <strain evidence="10">Y34</strain>
    </source>
</reference>
<accession>A0AA97P7X8</accession>
<evidence type="ECO:0000256" key="1">
    <source>
        <dbReference type="ARBA" id="ARBA00004141"/>
    </source>
</evidence>
<dbReference type="PANTHER" id="PTHR48022">
    <property type="entry name" value="PLASTIDIC GLUCOSE TRANSPORTER 4"/>
    <property type="match status" value="1"/>
</dbReference>
<evidence type="ECO:0000256" key="7">
    <source>
        <dbReference type="RuleBase" id="RU003346"/>
    </source>
</evidence>
<keyword evidence="4 8" id="KW-0812">Transmembrane</keyword>
<sequence>MAIIKAADGTADPVLTNLVAQDKVRFWMKPNLRRMYIFLFLCCMGVEMTSGFDSQLINTMLFTEPYLLYFGNGWRNKDGKLGIEPNLLGIMNASYNLGSILGVPLAPWFSHKFGRRWSIMAGSIIMIVGAVIQAFAQHAAMYIIARIILGIGIVFAIIAGAAMIGELAYPKERAMLTSLFNASWFIGAIVASAVAIETVNIKGDWAWRLPSLLQICPSLLQICTVFFLPESPRYLISQDRDDEAFEILTKYHAEGDASSPIVQAEMAQIRTTIKLEMENSKQTWADVLKTAGMRRRFFITIFIGLFTQMSGNTLLSYYSSLLYDLMGYTETSLKTRLNMADKCWGLINAVALALIVVRFPRRRMYMLSAASMLCVFVAMTVCFYYLRQATNDGVRNYPAGAAALFFMYAYGPCYNMGNNALTYTYLVELWPYAQRSRGIGVQQIFGKAGGFFSTYVNPIAINALDWRYFAIYCGWIGFEFIFIYLMYPETYGRTLEELTFLFEGKEYTDQANAAVQKQLESDVTALPREKGSLDHDALILA</sequence>
<evidence type="ECO:0000256" key="6">
    <source>
        <dbReference type="ARBA" id="ARBA00023136"/>
    </source>
</evidence>
<feature type="transmembrane region" description="Helical" evidence="8">
    <location>
        <begin position="142"/>
        <end position="164"/>
    </location>
</feature>
<feature type="domain" description="Major facilitator superfamily (MFS) profile" evidence="9">
    <location>
        <begin position="39"/>
        <end position="491"/>
    </location>
</feature>
<keyword evidence="5 8" id="KW-1133">Transmembrane helix</keyword>
<dbReference type="Gene3D" id="1.20.1250.20">
    <property type="entry name" value="MFS general substrate transporter like domains"/>
    <property type="match status" value="1"/>
</dbReference>
<evidence type="ECO:0000256" key="4">
    <source>
        <dbReference type="ARBA" id="ARBA00022692"/>
    </source>
</evidence>
<dbReference type="AlphaFoldDB" id="A0AA97P7X8"/>
<dbReference type="Proteomes" id="UP000011086">
    <property type="component" value="Unassembled WGS sequence"/>
</dbReference>
<evidence type="ECO:0000256" key="8">
    <source>
        <dbReference type="SAM" id="Phobius"/>
    </source>
</evidence>
<dbReference type="GO" id="GO:0005351">
    <property type="term" value="F:carbohydrate:proton symporter activity"/>
    <property type="evidence" value="ECO:0007669"/>
    <property type="project" value="TreeGrafter"/>
</dbReference>
<evidence type="ECO:0000256" key="5">
    <source>
        <dbReference type="ARBA" id="ARBA00022989"/>
    </source>
</evidence>
<feature type="transmembrane region" description="Helical" evidence="8">
    <location>
        <begin position="176"/>
        <end position="196"/>
    </location>
</feature>
<dbReference type="FunFam" id="1.20.1250.20:FF:000117">
    <property type="entry name" value="MFS hexose transporter"/>
    <property type="match status" value="1"/>
</dbReference>
<evidence type="ECO:0000256" key="2">
    <source>
        <dbReference type="ARBA" id="ARBA00010992"/>
    </source>
</evidence>
<comment type="subcellular location">
    <subcellularLocation>
        <location evidence="1">Membrane</location>
        <topology evidence="1">Multi-pass membrane protein</topology>
    </subcellularLocation>
</comment>
<evidence type="ECO:0000259" key="9">
    <source>
        <dbReference type="PROSITE" id="PS50850"/>
    </source>
</evidence>
<dbReference type="GO" id="GO:0016020">
    <property type="term" value="C:membrane"/>
    <property type="evidence" value="ECO:0007669"/>
    <property type="project" value="UniProtKB-SubCell"/>
</dbReference>
<dbReference type="Pfam" id="PF00083">
    <property type="entry name" value="Sugar_tr"/>
    <property type="match status" value="1"/>
</dbReference>
<feature type="transmembrane region" description="Helical" evidence="8">
    <location>
        <begin position="297"/>
        <end position="319"/>
    </location>
</feature>
<feature type="transmembrane region" description="Helical" evidence="8">
    <location>
        <begin position="466"/>
        <end position="487"/>
    </location>
</feature>
<name>A0AA97P7X8_PYRO3</name>
<dbReference type="EMBL" id="JH793995">
    <property type="protein sequence ID" value="ELQ43715.1"/>
    <property type="molecule type" value="Genomic_DNA"/>
</dbReference>
<protein>
    <submittedName>
        <fullName evidence="10">Sugar transporter</fullName>
    </submittedName>
</protein>
<dbReference type="InterPro" id="IPR050360">
    <property type="entry name" value="MFS_Sugar_Transporters"/>
</dbReference>
<dbReference type="NCBIfam" id="TIGR00879">
    <property type="entry name" value="SP"/>
    <property type="match status" value="1"/>
</dbReference>
<feature type="transmembrane region" description="Helical" evidence="8">
    <location>
        <begin position="117"/>
        <end position="136"/>
    </location>
</feature>
<feature type="transmembrane region" description="Helical" evidence="8">
    <location>
        <begin position="35"/>
        <end position="52"/>
    </location>
</feature>
<keyword evidence="3 7" id="KW-0813">Transport</keyword>
<dbReference type="InterPro" id="IPR020846">
    <property type="entry name" value="MFS_dom"/>
</dbReference>
<dbReference type="InterPro" id="IPR003663">
    <property type="entry name" value="Sugar/inositol_transpt"/>
</dbReference>
<dbReference type="InterPro" id="IPR005828">
    <property type="entry name" value="MFS_sugar_transport-like"/>
</dbReference>